<dbReference type="EMBL" id="JACIDY010000002">
    <property type="protein sequence ID" value="MBB3939778.1"/>
    <property type="molecule type" value="Genomic_DNA"/>
</dbReference>
<evidence type="ECO:0000313" key="2">
    <source>
        <dbReference type="EMBL" id="MBB3939778.1"/>
    </source>
</evidence>
<name>A0A7W6C2S2_9SPHN</name>
<evidence type="ECO:0000259" key="1">
    <source>
        <dbReference type="Pfam" id="PF13628"/>
    </source>
</evidence>
<accession>A0A7W6C2S2</accession>
<dbReference type="AlphaFoldDB" id="A0A7W6C2S2"/>
<dbReference type="PANTHER" id="PTHR38593">
    <property type="entry name" value="BLR2558 PROTEIN"/>
    <property type="match status" value="1"/>
</dbReference>
<dbReference type="RefSeq" id="WP_183616443.1">
    <property type="nucleotide sequence ID" value="NZ_JACIDY010000002.1"/>
</dbReference>
<dbReference type="InterPro" id="IPR025419">
    <property type="entry name" value="DUF4142"/>
</dbReference>
<dbReference type="Proteomes" id="UP000561459">
    <property type="component" value="Unassembled WGS sequence"/>
</dbReference>
<evidence type="ECO:0000313" key="3">
    <source>
        <dbReference type="Proteomes" id="UP000561459"/>
    </source>
</evidence>
<sequence length="189" mass="19140">MKHTTLIAVSVAALALAGCKKEAPAGDAMATSAATDSTIPGVTPAAEVQRSPSQVFADTAAASDAFEIATSQLAADKASSAKVKTFAQQMIKAHTESSKKLESAAASATPKIVPDAAMTAQQQQVLSDLQGKSGAEFDKAYAAAQVNAHQSTLNALKAYATGGDVAGLKSFATEMIPAVTAHFNMAKGL</sequence>
<protein>
    <submittedName>
        <fullName evidence="2">Putative membrane protein</fullName>
    </submittedName>
</protein>
<feature type="domain" description="DUF4142" evidence="1">
    <location>
        <begin position="54"/>
        <end position="189"/>
    </location>
</feature>
<dbReference type="Gene3D" id="1.20.1260.10">
    <property type="match status" value="1"/>
</dbReference>
<dbReference type="InterPro" id="IPR012347">
    <property type="entry name" value="Ferritin-like"/>
</dbReference>
<keyword evidence="3" id="KW-1185">Reference proteome</keyword>
<reference evidence="2 3" key="1">
    <citation type="submission" date="2020-08" db="EMBL/GenBank/DDBJ databases">
        <title>Genomic Encyclopedia of Type Strains, Phase IV (KMG-IV): sequencing the most valuable type-strain genomes for metagenomic binning, comparative biology and taxonomic classification.</title>
        <authorList>
            <person name="Goeker M."/>
        </authorList>
    </citation>
    <scope>NUCLEOTIDE SEQUENCE [LARGE SCALE GENOMIC DNA]</scope>
    <source>
        <strain evidence="2 3">DSM 27568</strain>
    </source>
</reference>
<gene>
    <name evidence="2" type="ORF">GGR39_001418</name>
</gene>
<dbReference type="Pfam" id="PF13628">
    <property type="entry name" value="DUF4142"/>
    <property type="match status" value="1"/>
</dbReference>
<dbReference type="PROSITE" id="PS51257">
    <property type="entry name" value="PROKAR_LIPOPROTEIN"/>
    <property type="match status" value="1"/>
</dbReference>
<comment type="caution">
    <text evidence="2">The sequence shown here is derived from an EMBL/GenBank/DDBJ whole genome shotgun (WGS) entry which is preliminary data.</text>
</comment>
<organism evidence="2 3">
    <name type="scientific">Novosphingobium fluoreni</name>
    <dbReference type="NCBI Taxonomy" id="1391222"/>
    <lineage>
        <taxon>Bacteria</taxon>
        <taxon>Pseudomonadati</taxon>
        <taxon>Pseudomonadota</taxon>
        <taxon>Alphaproteobacteria</taxon>
        <taxon>Sphingomonadales</taxon>
        <taxon>Sphingomonadaceae</taxon>
        <taxon>Novosphingobium</taxon>
    </lineage>
</organism>
<dbReference type="PANTHER" id="PTHR38593:SF1">
    <property type="entry name" value="BLR2558 PROTEIN"/>
    <property type="match status" value="1"/>
</dbReference>
<proteinExistence type="predicted"/>